<name>A0A1B6NVW3_9ZZZZ</name>
<dbReference type="InterPro" id="IPR000160">
    <property type="entry name" value="GGDEF_dom"/>
</dbReference>
<dbReference type="Gene3D" id="3.30.70.270">
    <property type="match status" value="1"/>
</dbReference>
<dbReference type="InterPro" id="IPR043128">
    <property type="entry name" value="Rev_trsase/Diguanyl_cyclase"/>
</dbReference>
<dbReference type="PROSITE" id="PS50887">
    <property type="entry name" value="GGDEF"/>
    <property type="match status" value="1"/>
</dbReference>
<gene>
    <name evidence="2" type="ORF">MGSAQ_000910</name>
</gene>
<protein>
    <submittedName>
        <fullName evidence="2">Diguanylate cyclase, predicted domain protein</fullName>
    </submittedName>
</protein>
<dbReference type="SUPFAM" id="SSF55073">
    <property type="entry name" value="Nucleotide cyclase"/>
    <property type="match status" value="1"/>
</dbReference>
<reference evidence="2" key="1">
    <citation type="submission" date="2013-11" db="EMBL/GenBank/DDBJ databases">
        <title>Microbial diversity, functional groups and degradation webs in Northern and Southern Mediterranean and Red Sea marine crude oil polluted sites.</title>
        <authorList>
            <person name="Daffonchio D."/>
            <person name="Mapelli F."/>
            <person name="Ferrer M."/>
            <person name="Richter M."/>
            <person name="Cherif A."/>
            <person name="Malkawi H.I."/>
            <person name="Yakimov M.M."/>
            <person name="Abdel-Fattah Y.R."/>
            <person name="Blaghen M."/>
            <person name="Golyshin P.N."/>
            <person name="Kalogerakis N."/>
            <person name="Boon N."/>
            <person name="Magagnini M."/>
            <person name="Fava F."/>
        </authorList>
    </citation>
    <scope>NUCLEOTIDE SEQUENCE</scope>
</reference>
<accession>A0A1B6NVW3</accession>
<feature type="non-terminal residue" evidence="2">
    <location>
        <position position="30"/>
    </location>
</feature>
<feature type="domain" description="GGDEF" evidence="1">
    <location>
        <begin position="1"/>
        <end position="30"/>
    </location>
</feature>
<dbReference type="InterPro" id="IPR029787">
    <property type="entry name" value="Nucleotide_cyclase"/>
</dbReference>
<proteinExistence type="predicted"/>
<dbReference type="EMBL" id="AYSL01000447">
    <property type="protein sequence ID" value="KTF07595.1"/>
    <property type="molecule type" value="Genomic_DNA"/>
</dbReference>
<comment type="caution">
    <text evidence="2">The sequence shown here is derived from an EMBL/GenBank/DDBJ whole genome shotgun (WGS) entry which is preliminary data.</text>
</comment>
<dbReference type="Pfam" id="PF00990">
    <property type="entry name" value="GGDEF"/>
    <property type="match status" value="1"/>
</dbReference>
<evidence type="ECO:0000313" key="2">
    <source>
        <dbReference type="EMBL" id="KTF07595.1"/>
    </source>
</evidence>
<organism evidence="2">
    <name type="scientific">marine sediment metagenome</name>
    <dbReference type="NCBI Taxonomy" id="412755"/>
    <lineage>
        <taxon>unclassified sequences</taxon>
        <taxon>metagenomes</taxon>
        <taxon>ecological metagenomes</taxon>
    </lineage>
</organism>
<sequence>MLAALIKRCVRETDLAGRYGGEEFAIILND</sequence>
<evidence type="ECO:0000259" key="1">
    <source>
        <dbReference type="PROSITE" id="PS50887"/>
    </source>
</evidence>
<dbReference type="AlphaFoldDB" id="A0A1B6NVW3"/>